<dbReference type="EMBL" id="FNUZ01000002">
    <property type="protein sequence ID" value="SEF87758.1"/>
    <property type="molecule type" value="Genomic_DNA"/>
</dbReference>
<keyword evidence="11" id="KW-0902">Two-component regulatory system</keyword>
<dbReference type="PROSITE" id="PS50110">
    <property type="entry name" value="RESPONSE_REGULATORY"/>
    <property type="match status" value="1"/>
</dbReference>
<keyword evidence="12 14" id="KW-0472">Membrane</keyword>
<evidence type="ECO:0000256" key="2">
    <source>
        <dbReference type="ARBA" id="ARBA00004370"/>
    </source>
</evidence>
<keyword evidence="5" id="KW-0808">Transferase</keyword>
<dbReference type="AlphaFoldDB" id="A0A1H5VLM2"/>
<evidence type="ECO:0000259" key="16">
    <source>
        <dbReference type="PROSITE" id="PS50110"/>
    </source>
</evidence>
<dbReference type="InterPro" id="IPR003661">
    <property type="entry name" value="HisK_dim/P_dom"/>
</dbReference>
<evidence type="ECO:0000256" key="10">
    <source>
        <dbReference type="ARBA" id="ARBA00022989"/>
    </source>
</evidence>
<dbReference type="Gene3D" id="1.10.287.130">
    <property type="match status" value="1"/>
</dbReference>
<dbReference type="PROSITE" id="PS50885">
    <property type="entry name" value="HAMP"/>
    <property type="match status" value="1"/>
</dbReference>
<evidence type="ECO:0000256" key="12">
    <source>
        <dbReference type="ARBA" id="ARBA00023136"/>
    </source>
</evidence>
<dbReference type="RefSeq" id="WP_103909472.1">
    <property type="nucleotide sequence ID" value="NZ_FNUZ01000002.1"/>
</dbReference>
<dbReference type="GO" id="GO:0000155">
    <property type="term" value="F:phosphorelay sensor kinase activity"/>
    <property type="evidence" value="ECO:0007669"/>
    <property type="project" value="InterPro"/>
</dbReference>
<dbReference type="InterPro" id="IPR011006">
    <property type="entry name" value="CheY-like_superfamily"/>
</dbReference>
<dbReference type="InterPro" id="IPR003594">
    <property type="entry name" value="HATPase_dom"/>
</dbReference>
<dbReference type="InterPro" id="IPR003660">
    <property type="entry name" value="HAMP_dom"/>
</dbReference>
<feature type="domain" description="HAMP" evidence="17">
    <location>
        <begin position="167"/>
        <end position="219"/>
    </location>
</feature>
<dbReference type="InterPro" id="IPR036890">
    <property type="entry name" value="HATPase_C_sf"/>
</dbReference>
<evidence type="ECO:0000256" key="13">
    <source>
        <dbReference type="PROSITE-ProRule" id="PRU00169"/>
    </source>
</evidence>
<comment type="subcellular location">
    <subcellularLocation>
        <location evidence="2">Membrane</location>
    </subcellularLocation>
</comment>
<evidence type="ECO:0000256" key="5">
    <source>
        <dbReference type="ARBA" id="ARBA00022679"/>
    </source>
</evidence>
<keyword evidence="9" id="KW-0067">ATP-binding</keyword>
<evidence type="ECO:0000313" key="18">
    <source>
        <dbReference type="EMBL" id="SEF87758.1"/>
    </source>
</evidence>
<dbReference type="SUPFAM" id="SSF47384">
    <property type="entry name" value="Homodimeric domain of signal transducing histidine kinase"/>
    <property type="match status" value="1"/>
</dbReference>
<evidence type="ECO:0000259" key="17">
    <source>
        <dbReference type="PROSITE" id="PS50885"/>
    </source>
</evidence>
<dbReference type="Pfam" id="PF02518">
    <property type="entry name" value="HATPase_c"/>
    <property type="match status" value="1"/>
</dbReference>
<dbReference type="InterPro" id="IPR004358">
    <property type="entry name" value="Sig_transdc_His_kin-like_C"/>
</dbReference>
<sequence>MSNWSIRKRLFVATAFFTLICVALFQLLWVPRVTTVLVEAERREVQRQVDVLIDGLVPFILSNQNAAIYETLNNIGDRFDNWHRILLVRDDDRQIYPLHDVEQTTGANTIGMSRDINIRGDTWGRIEIDVDLTEQLASLNSELRRLGAAAVSFLTVSIAVVGFFVDRMITQRLVKLAAAADKLGAGDYDADLPSPGNDEVGRLTESFGAMRHRIVENISSINEARQQAETALEAKSRFLATVSHELRTPLNGIIPVADILQASPLDAHQSKLVETIKQSSRSLLTIVDDILDLTQMEEGRLELRRVRFEPRKLVEGVIDMLKASAQEKALFLNREVDAGVGTYFGDEDRIRQILVNLTGNAIKFTEAGGVTIRCRWLSEAEGRSQIQFEVEDTGIGIEKADHERIFDRFEQAEGGLARRFGGSGLGLAITKSLVDALGGKMGLRSDYGKGSVFWLTIPLENADPESAIIQLTEQGGCEGTRSPHVGETEAFDILIADDNTFSLEIAKAILGSHGHRVQTVTNGREAVTAAEKSDFDLILMDVHMSEMDGLEATRRIRALPSGRSGTLIIALTASLFDDDKSRCLAAGMNDVLAKPFTHETILRSVEKLRVA</sequence>
<keyword evidence="4 13" id="KW-0597">Phosphoprotein</keyword>
<dbReference type="Pfam" id="PF00072">
    <property type="entry name" value="Response_reg"/>
    <property type="match status" value="1"/>
</dbReference>
<evidence type="ECO:0000256" key="6">
    <source>
        <dbReference type="ARBA" id="ARBA00022692"/>
    </source>
</evidence>
<feature type="domain" description="Response regulatory" evidence="16">
    <location>
        <begin position="492"/>
        <end position="609"/>
    </location>
</feature>
<dbReference type="PRINTS" id="PR00344">
    <property type="entry name" value="BCTRLSENSOR"/>
</dbReference>
<comment type="catalytic activity">
    <reaction evidence="1">
        <text>ATP + protein L-histidine = ADP + protein N-phospho-L-histidine.</text>
        <dbReference type="EC" id="2.7.13.3"/>
    </reaction>
</comment>
<evidence type="ECO:0000256" key="4">
    <source>
        <dbReference type="ARBA" id="ARBA00022553"/>
    </source>
</evidence>
<dbReference type="Gene3D" id="6.10.340.10">
    <property type="match status" value="1"/>
</dbReference>
<dbReference type="SUPFAM" id="SSF55874">
    <property type="entry name" value="ATPase domain of HSP90 chaperone/DNA topoisomerase II/histidine kinase"/>
    <property type="match status" value="1"/>
</dbReference>
<dbReference type="PANTHER" id="PTHR45339:SF1">
    <property type="entry name" value="HYBRID SIGNAL TRANSDUCTION HISTIDINE KINASE J"/>
    <property type="match status" value="1"/>
</dbReference>
<accession>A0A1H5VLM2</accession>
<dbReference type="PROSITE" id="PS50109">
    <property type="entry name" value="HIS_KIN"/>
    <property type="match status" value="1"/>
</dbReference>
<dbReference type="Gene3D" id="3.40.50.2300">
    <property type="match status" value="1"/>
</dbReference>
<dbReference type="Pfam" id="PF00672">
    <property type="entry name" value="HAMP"/>
    <property type="match status" value="1"/>
</dbReference>
<dbReference type="GO" id="GO:0016020">
    <property type="term" value="C:membrane"/>
    <property type="evidence" value="ECO:0007669"/>
    <property type="project" value="UniProtKB-SubCell"/>
</dbReference>
<dbReference type="FunFam" id="1.10.287.130:FF:000004">
    <property type="entry name" value="Ethylene receptor 1"/>
    <property type="match status" value="1"/>
</dbReference>
<keyword evidence="19" id="KW-1185">Reference proteome</keyword>
<organism evidence="18 19">
    <name type="scientific">Thalassococcus halodurans</name>
    <dbReference type="NCBI Taxonomy" id="373675"/>
    <lineage>
        <taxon>Bacteria</taxon>
        <taxon>Pseudomonadati</taxon>
        <taxon>Pseudomonadota</taxon>
        <taxon>Alphaproteobacteria</taxon>
        <taxon>Rhodobacterales</taxon>
        <taxon>Roseobacteraceae</taxon>
        <taxon>Thalassococcus</taxon>
    </lineage>
</organism>
<dbReference type="FunFam" id="3.30.565.10:FF:000010">
    <property type="entry name" value="Sensor histidine kinase RcsC"/>
    <property type="match status" value="1"/>
</dbReference>
<dbReference type="InterPro" id="IPR001789">
    <property type="entry name" value="Sig_transdc_resp-reg_receiver"/>
</dbReference>
<name>A0A1H5VLM2_9RHOB</name>
<dbReference type="Pfam" id="PF00512">
    <property type="entry name" value="HisKA"/>
    <property type="match status" value="1"/>
</dbReference>
<evidence type="ECO:0000259" key="15">
    <source>
        <dbReference type="PROSITE" id="PS50109"/>
    </source>
</evidence>
<evidence type="ECO:0000256" key="8">
    <source>
        <dbReference type="ARBA" id="ARBA00022777"/>
    </source>
</evidence>
<feature type="modified residue" description="4-aspartylphosphate" evidence="13">
    <location>
        <position position="541"/>
    </location>
</feature>
<dbReference type="SMART" id="SM00388">
    <property type="entry name" value="HisKA"/>
    <property type="match status" value="1"/>
</dbReference>
<evidence type="ECO:0000256" key="11">
    <source>
        <dbReference type="ARBA" id="ARBA00023012"/>
    </source>
</evidence>
<evidence type="ECO:0000256" key="7">
    <source>
        <dbReference type="ARBA" id="ARBA00022741"/>
    </source>
</evidence>
<dbReference type="SMART" id="SM00387">
    <property type="entry name" value="HATPase_c"/>
    <property type="match status" value="1"/>
</dbReference>
<keyword evidence="6 14" id="KW-0812">Transmembrane</keyword>
<evidence type="ECO:0000256" key="1">
    <source>
        <dbReference type="ARBA" id="ARBA00000085"/>
    </source>
</evidence>
<feature type="transmembrane region" description="Helical" evidence="14">
    <location>
        <begin position="146"/>
        <end position="165"/>
    </location>
</feature>
<dbReference type="CDD" id="cd17546">
    <property type="entry name" value="REC_hyHK_CKI1_RcsC-like"/>
    <property type="match status" value="1"/>
</dbReference>
<dbReference type="CDD" id="cd06225">
    <property type="entry name" value="HAMP"/>
    <property type="match status" value="1"/>
</dbReference>
<reference evidence="18 19" key="1">
    <citation type="submission" date="2016-10" db="EMBL/GenBank/DDBJ databases">
        <authorList>
            <person name="de Groot N.N."/>
        </authorList>
    </citation>
    <scope>NUCLEOTIDE SEQUENCE [LARGE SCALE GENOMIC DNA]</scope>
    <source>
        <strain evidence="18 19">DSM 26915</strain>
    </source>
</reference>
<dbReference type="SMART" id="SM00448">
    <property type="entry name" value="REC"/>
    <property type="match status" value="1"/>
</dbReference>
<evidence type="ECO:0000256" key="9">
    <source>
        <dbReference type="ARBA" id="ARBA00022840"/>
    </source>
</evidence>
<dbReference type="InterPro" id="IPR036097">
    <property type="entry name" value="HisK_dim/P_sf"/>
</dbReference>
<dbReference type="CDD" id="cd16922">
    <property type="entry name" value="HATPase_EvgS-ArcB-TorS-like"/>
    <property type="match status" value="1"/>
</dbReference>
<dbReference type="PANTHER" id="PTHR45339">
    <property type="entry name" value="HYBRID SIGNAL TRANSDUCTION HISTIDINE KINASE J"/>
    <property type="match status" value="1"/>
</dbReference>
<dbReference type="SMART" id="SM00304">
    <property type="entry name" value="HAMP"/>
    <property type="match status" value="1"/>
</dbReference>
<evidence type="ECO:0000256" key="3">
    <source>
        <dbReference type="ARBA" id="ARBA00012438"/>
    </source>
</evidence>
<proteinExistence type="predicted"/>
<dbReference type="InterPro" id="IPR005467">
    <property type="entry name" value="His_kinase_dom"/>
</dbReference>
<protein>
    <recommendedName>
        <fullName evidence="3">histidine kinase</fullName>
        <ecNumber evidence="3">2.7.13.3</ecNumber>
    </recommendedName>
</protein>
<keyword evidence="8 18" id="KW-0418">Kinase</keyword>
<dbReference type="SUPFAM" id="SSF158472">
    <property type="entry name" value="HAMP domain-like"/>
    <property type="match status" value="1"/>
</dbReference>
<keyword evidence="10 14" id="KW-1133">Transmembrane helix</keyword>
<dbReference type="GO" id="GO:0005524">
    <property type="term" value="F:ATP binding"/>
    <property type="evidence" value="ECO:0007669"/>
    <property type="project" value="UniProtKB-KW"/>
</dbReference>
<dbReference type="EC" id="2.7.13.3" evidence="3"/>
<dbReference type="SUPFAM" id="SSF52172">
    <property type="entry name" value="CheY-like"/>
    <property type="match status" value="1"/>
</dbReference>
<feature type="domain" description="Histidine kinase" evidence="15">
    <location>
        <begin position="241"/>
        <end position="461"/>
    </location>
</feature>
<dbReference type="CDD" id="cd00082">
    <property type="entry name" value="HisKA"/>
    <property type="match status" value="1"/>
</dbReference>
<dbReference type="Proteomes" id="UP000236752">
    <property type="component" value="Unassembled WGS sequence"/>
</dbReference>
<gene>
    <name evidence="18" type="ORF">SAMN04488045_1082</name>
</gene>
<evidence type="ECO:0000256" key="14">
    <source>
        <dbReference type="SAM" id="Phobius"/>
    </source>
</evidence>
<dbReference type="OrthoDB" id="9801651at2"/>
<keyword evidence="7" id="KW-0547">Nucleotide-binding</keyword>
<evidence type="ECO:0000313" key="19">
    <source>
        <dbReference type="Proteomes" id="UP000236752"/>
    </source>
</evidence>
<dbReference type="Gene3D" id="3.30.565.10">
    <property type="entry name" value="Histidine kinase-like ATPase, C-terminal domain"/>
    <property type="match status" value="1"/>
</dbReference>